<keyword evidence="3" id="KW-1185">Reference proteome</keyword>
<name>A0ABP7PHF4_9ACTN</name>
<dbReference type="EMBL" id="BAAAZW010000008">
    <property type="protein sequence ID" value="GAA3965230.1"/>
    <property type="molecule type" value="Genomic_DNA"/>
</dbReference>
<feature type="region of interest" description="Disordered" evidence="1">
    <location>
        <begin position="380"/>
        <end position="409"/>
    </location>
</feature>
<evidence type="ECO:0000313" key="3">
    <source>
        <dbReference type="Proteomes" id="UP001418444"/>
    </source>
</evidence>
<reference evidence="3" key="1">
    <citation type="journal article" date="2019" name="Int. J. Syst. Evol. Microbiol.">
        <title>The Global Catalogue of Microorganisms (GCM) 10K type strain sequencing project: providing services to taxonomists for standard genome sequencing and annotation.</title>
        <authorList>
            <consortium name="The Broad Institute Genomics Platform"/>
            <consortium name="The Broad Institute Genome Sequencing Center for Infectious Disease"/>
            <person name="Wu L."/>
            <person name="Ma J."/>
        </authorList>
    </citation>
    <scope>NUCLEOTIDE SEQUENCE [LARGE SCALE GENOMIC DNA]</scope>
    <source>
        <strain evidence="3">JCM 16923</strain>
    </source>
</reference>
<sequence>MSESQKSAEDEFVKAKRSAWPPPLEVLGAFTSGAWRALIASEKDSEEVKSVVASTDAALRDELGLIVNAETLIVLAGSGTSLGMTQADGTKKAPSMGDLWSDVSALPEFSAVEGKLNADLVGSKNLEHVLSDAQARQALTPDDSDLANFVAAAEAKVLERCSFVDADTDVNTHEIFLRKVARRSTRLQRTQLFTTNYDLAFESAARRARFNVIDGFGYGGHEFDGGSFDLDYVRRRPNEQLALEPSVFHLLKLHGSVDWSADGAAVRKVSDAPENPVLIYPSASKYQLSYKQPYLEFMSRFQIALRQPDVGLILVGFGFNDDHLNAPIEAALRSNIGLRAVVVTPGARNGTRAESIKWVEDLIKRGDRRLSMFTGTFDDLVQRLPDTPPQEERDAHDERVSPRRMGGNR</sequence>
<proteinExistence type="predicted"/>
<evidence type="ECO:0000256" key="1">
    <source>
        <dbReference type="SAM" id="MobiDB-lite"/>
    </source>
</evidence>
<protein>
    <recommendedName>
        <fullName evidence="4">SIR2 family protein</fullName>
    </recommendedName>
</protein>
<gene>
    <name evidence="2" type="ORF">GCM10022231_27370</name>
</gene>
<organism evidence="2 3">
    <name type="scientific">Gordonia caeni</name>
    <dbReference type="NCBI Taxonomy" id="1007097"/>
    <lineage>
        <taxon>Bacteria</taxon>
        <taxon>Bacillati</taxon>
        <taxon>Actinomycetota</taxon>
        <taxon>Actinomycetes</taxon>
        <taxon>Mycobacteriales</taxon>
        <taxon>Gordoniaceae</taxon>
        <taxon>Gordonia</taxon>
    </lineage>
</organism>
<dbReference type="Pfam" id="PF13289">
    <property type="entry name" value="SIR2_2"/>
    <property type="match status" value="1"/>
</dbReference>
<comment type="caution">
    <text evidence="2">The sequence shown here is derived from an EMBL/GenBank/DDBJ whole genome shotgun (WGS) entry which is preliminary data.</text>
</comment>
<evidence type="ECO:0000313" key="2">
    <source>
        <dbReference type="EMBL" id="GAA3965230.1"/>
    </source>
</evidence>
<dbReference type="RefSeq" id="WP_344784710.1">
    <property type="nucleotide sequence ID" value="NZ_BAAAZW010000008.1"/>
</dbReference>
<dbReference type="Proteomes" id="UP001418444">
    <property type="component" value="Unassembled WGS sequence"/>
</dbReference>
<evidence type="ECO:0008006" key="4">
    <source>
        <dbReference type="Google" id="ProtNLM"/>
    </source>
</evidence>
<feature type="compositionally biased region" description="Basic and acidic residues" evidence="1">
    <location>
        <begin position="390"/>
        <end position="401"/>
    </location>
</feature>
<accession>A0ABP7PHF4</accession>